<protein>
    <submittedName>
        <fullName evidence="3">Uncharacterized protein</fullName>
    </submittedName>
</protein>
<evidence type="ECO:0000313" key="3">
    <source>
        <dbReference type="EMBL" id="KAJ7694903.1"/>
    </source>
</evidence>
<accession>A0AAD7DM27</accession>
<comment type="similarity">
    <text evidence="2">Belongs to the ustYa family.</text>
</comment>
<keyword evidence="4" id="KW-1185">Reference proteome</keyword>
<comment type="caution">
    <text evidence="3">The sequence shown here is derived from an EMBL/GenBank/DDBJ whole genome shotgun (WGS) entry which is preliminary data.</text>
</comment>
<name>A0AAD7DM27_MYCRO</name>
<comment type="pathway">
    <text evidence="1">Mycotoxin biosynthesis.</text>
</comment>
<evidence type="ECO:0000256" key="2">
    <source>
        <dbReference type="ARBA" id="ARBA00035112"/>
    </source>
</evidence>
<dbReference type="GO" id="GO:0043386">
    <property type="term" value="P:mycotoxin biosynthetic process"/>
    <property type="evidence" value="ECO:0007669"/>
    <property type="project" value="InterPro"/>
</dbReference>
<dbReference type="InterPro" id="IPR021765">
    <property type="entry name" value="UstYa-like"/>
</dbReference>
<dbReference type="PANTHER" id="PTHR33365:SF4">
    <property type="entry name" value="CYCLOCHLOROTINE BIOSYNTHESIS PROTEIN O"/>
    <property type="match status" value="1"/>
</dbReference>
<gene>
    <name evidence="3" type="ORF">B0H17DRAFT_931433</name>
</gene>
<organism evidence="3 4">
    <name type="scientific">Mycena rosella</name>
    <name type="common">Pink bonnet</name>
    <name type="synonym">Agaricus rosellus</name>
    <dbReference type="NCBI Taxonomy" id="1033263"/>
    <lineage>
        <taxon>Eukaryota</taxon>
        <taxon>Fungi</taxon>
        <taxon>Dikarya</taxon>
        <taxon>Basidiomycota</taxon>
        <taxon>Agaricomycotina</taxon>
        <taxon>Agaricomycetes</taxon>
        <taxon>Agaricomycetidae</taxon>
        <taxon>Agaricales</taxon>
        <taxon>Marasmiineae</taxon>
        <taxon>Mycenaceae</taxon>
        <taxon>Mycena</taxon>
    </lineage>
</organism>
<proteinExistence type="inferred from homology"/>
<dbReference type="Pfam" id="PF11807">
    <property type="entry name" value="UstYa"/>
    <property type="match status" value="2"/>
</dbReference>
<sequence length="172" mass="19587">APALEAVEHEVQVYHVGFSSDLSPFQIPPSPTLDQMWSDLYNGGISRITKEEAARLPNKTHTIPGDDEHYIVELDVFHNLHCLVCCTTLIYCLYLPCREILNLIFSSQDKGRQSLMCAGDISVIVLQWDPAQNIMIFQGDVVHTCRNFDKLREWATRSAHATTRVFRLRTTL</sequence>
<dbReference type="AlphaFoldDB" id="A0AAD7DM27"/>
<dbReference type="EMBL" id="JARKIE010000040">
    <property type="protein sequence ID" value="KAJ7694903.1"/>
    <property type="molecule type" value="Genomic_DNA"/>
</dbReference>
<reference evidence="3" key="1">
    <citation type="submission" date="2023-03" db="EMBL/GenBank/DDBJ databases">
        <title>Massive genome expansion in bonnet fungi (Mycena s.s.) driven by repeated elements and novel gene families across ecological guilds.</title>
        <authorList>
            <consortium name="Lawrence Berkeley National Laboratory"/>
            <person name="Harder C.B."/>
            <person name="Miyauchi S."/>
            <person name="Viragh M."/>
            <person name="Kuo A."/>
            <person name="Thoen E."/>
            <person name="Andreopoulos B."/>
            <person name="Lu D."/>
            <person name="Skrede I."/>
            <person name="Drula E."/>
            <person name="Henrissat B."/>
            <person name="Morin E."/>
            <person name="Kohler A."/>
            <person name="Barry K."/>
            <person name="LaButti K."/>
            <person name="Morin E."/>
            <person name="Salamov A."/>
            <person name="Lipzen A."/>
            <person name="Mereny Z."/>
            <person name="Hegedus B."/>
            <person name="Baldrian P."/>
            <person name="Stursova M."/>
            <person name="Weitz H."/>
            <person name="Taylor A."/>
            <person name="Grigoriev I.V."/>
            <person name="Nagy L.G."/>
            <person name="Martin F."/>
            <person name="Kauserud H."/>
        </authorList>
    </citation>
    <scope>NUCLEOTIDE SEQUENCE</scope>
    <source>
        <strain evidence="3">CBHHK067</strain>
    </source>
</reference>
<evidence type="ECO:0000313" key="4">
    <source>
        <dbReference type="Proteomes" id="UP001221757"/>
    </source>
</evidence>
<evidence type="ECO:0000256" key="1">
    <source>
        <dbReference type="ARBA" id="ARBA00004685"/>
    </source>
</evidence>
<dbReference type="PANTHER" id="PTHR33365">
    <property type="entry name" value="YALI0B05434P"/>
    <property type="match status" value="1"/>
</dbReference>
<feature type="non-terminal residue" evidence="3">
    <location>
        <position position="172"/>
    </location>
</feature>
<dbReference type="Proteomes" id="UP001221757">
    <property type="component" value="Unassembled WGS sequence"/>
</dbReference>